<reference evidence="2" key="1">
    <citation type="submission" date="2015-02" db="EMBL/GenBank/DDBJ databases">
        <title>Genome Assembly of Bacillaceae bacterium MTCC 8252.</title>
        <authorList>
            <person name="Verma A."/>
            <person name="Khatri I."/>
            <person name="Mual P."/>
            <person name="Subramanian S."/>
            <person name="Krishnamurthi S."/>
        </authorList>
    </citation>
    <scope>NUCLEOTIDE SEQUENCE [LARGE SCALE GENOMIC DNA]</scope>
    <source>
        <strain evidence="2">MTCC 8252</strain>
    </source>
</reference>
<name>A0A0F5I8W5_BACTR</name>
<accession>A0A0F5I8W5</accession>
<dbReference type="Pfam" id="PF10676">
    <property type="entry name" value="gerPA"/>
    <property type="match status" value="1"/>
</dbReference>
<evidence type="ECO:0000313" key="3">
    <source>
        <dbReference type="Proteomes" id="UP000031563"/>
    </source>
</evidence>
<feature type="compositionally biased region" description="Polar residues" evidence="1">
    <location>
        <begin position="38"/>
        <end position="47"/>
    </location>
</feature>
<gene>
    <name evidence="2" type="ORF">QY95_00547</name>
</gene>
<comment type="caution">
    <text evidence="2">The sequence shown here is derived from an EMBL/GenBank/DDBJ whole genome shotgun (WGS) entry which is preliminary data.</text>
</comment>
<sequence length="107" mass="11659">MEGTVIPQFEINIGQLKVMQISGTSSLVVGTAEYKAPASQSKTTNGVGSAYGDGSNIHMRPYQSPVNDSDVAEKMVSHTGPVSRPLFYYPYYPAVPGPYYAYHQPIR</sequence>
<dbReference type="InterPro" id="IPR019618">
    <property type="entry name" value="Spore_germination_GerPA"/>
</dbReference>
<dbReference type="STRING" id="1221996.QY95_00547"/>
<proteinExistence type="predicted"/>
<dbReference type="AlphaFoldDB" id="A0A0F5I8W5"/>
<organism evidence="2 3">
    <name type="scientific">Bacillus thermotolerans</name>
    <name type="common">Quasibacillus thermotolerans</name>
    <dbReference type="NCBI Taxonomy" id="1221996"/>
    <lineage>
        <taxon>Bacteria</taxon>
        <taxon>Bacillati</taxon>
        <taxon>Bacillota</taxon>
        <taxon>Bacilli</taxon>
        <taxon>Bacillales</taxon>
        <taxon>Bacillaceae</taxon>
        <taxon>Bacillus</taxon>
    </lineage>
</organism>
<dbReference type="RefSeq" id="WP_039232874.1">
    <property type="nucleotide sequence ID" value="NZ_JWIQ02000006.1"/>
</dbReference>
<dbReference type="EMBL" id="JWIR02000019">
    <property type="protein sequence ID" value="KKB41740.1"/>
    <property type="molecule type" value="Genomic_DNA"/>
</dbReference>
<evidence type="ECO:0000256" key="1">
    <source>
        <dbReference type="SAM" id="MobiDB-lite"/>
    </source>
</evidence>
<evidence type="ECO:0000313" key="2">
    <source>
        <dbReference type="EMBL" id="KKB41740.1"/>
    </source>
</evidence>
<keyword evidence="3" id="KW-1185">Reference proteome</keyword>
<protein>
    <submittedName>
        <fullName evidence="2">Uncharacterized protein</fullName>
    </submittedName>
</protein>
<dbReference type="OrthoDB" id="2896562at2"/>
<dbReference type="Proteomes" id="UP000031563">
    <property type="component" value="Unassembled WGS sequence"/>
</dbReference>
<accession>A0A0F5HMI0</accession>
<feature type="region of interest" description="Disordered" evidence="1">
    <location>
        <begin position="38"/>
        <end position="73"/>
    </location>
</feature>